<feature type="region of interest" description="Disordered" evidence="1">
    <location>
        <begin position="1"/>
        <end position="64"/>
    </location>
</feature>
<feature type="compositionally biased region" description="Polar residues" evidence="1">
    <location>
        <begin position="1"/>
        <end position="10"/>
    </location>
</feature>
<evidence type="ECO:0000256" key="1">
    <source>
        <dbReference type="SAM" id="MobiDB-lite"/>
    </source>
</evidence>
<protein>
    <submittedName>
        <fullName evidence="2">Uncharacterized protein</fullName>
    </submittedName>
</protein>
<keyword evidence="3" id="KW-1185">Reference proteome</keyword>
<dbReference type="EMBL" id="CP042345">
    <property type="protein sequence ID" value="QEA16436.1"/>
    <property type="molecule type" value="Genomic_DNA"/>
</dbReference>
<dbReference type="AlphaFoldDB" id="A0A5B8S4E7"/>
<dbReference type="Proteomes" id="UP000321172">
    <property type="component" value="Chromosome"/>
</dbReference>
<sequence>MDDQANNPMQSAHLAQRCLAHTRSGRPCQAPALRGKRRCRMHGGKGSGAPKGNRNAWKHGARSAETGEVLALARKLGRLMDWRT</sequence>
<organism evidence="2 3">
    <name type="scientific">Novosphingobium ginsenosidimutans</name>
    <dbReference type="NCBI Taxonomy" id="1176536"/>
    <lineage>
        <taxon>Bacteria</taxon>
        <taxon>Pseudomonadati</taxon>
        <taxon>Pseudomonadota</taxon>
        <taxon>Alphaproteobacteria</taxon>
        <taxon>Sphingomonadales</taxon>
        <taxon>Sphingomonadaceae</taxon>
        <taxon>Novosphingobium</taxon>
    </lineage>
</organism>
<dbReference type="NCBIfam" id="NF041373">
    <property type="entry name" value="HGG_STG"/>
    <property type="match status" value="1"/>
</dbReference>
<accession>A0A5B8S4E7</accession>
<reference evidence="2 3" key="1">
    <citation type="journal article" date="2013" name="J. Microbiol. Biotechnol.">
        <title>Novosphingobium ginsenosidimutans sp. nov., with the ability to convert ginsenoside.</title>
        <authorList>
            <person name="Kim J.K."/>
            <person name="He D."/>
            <person name="Liu Q.M."/>
            <person name="Park H.Y."/>
            <person name="Jung M.S."/>
            <person name="Yoon M.H."/>
            <person name="Kim S.C."/>
            <person name="Im W.T."/>
        </authorList>
    </citation>
    <scope>NUCLEOTIDE SEQUENCE [LARGE SCALE GENOMIC DNA]</scope>
    <source>
        <strain evidence="2 3">FW-6</strain>
    </source>
</reference>
<evidence type="ECO:0000313" key="3">
    <source>
        <dbReference type="Proteomes" id="UP000321172"/>
    </source>
</evidence>
<proteinExistence type="predicted"/>
<evidence type="ECO:0000313" key="2">
    <source>
        <dbReference type="EMBL" id="QEA16436.1"/>
    </source>
</evidence>
<gene>
    <name evidence="2" type="ORF">FRF71_10005</name>
</gene>
<dbReference type="OrthoDB" id="7597230at2"/>
<feature type="compositionally biased region" description="Basic residues" evidence="1">
    <location>
        <begin position="34"/>
        <end position="43"/>
    </location>
</feature>
<name>A0A5B8S4E7_9SPHN</name>
<dbReference type="InterPro" id="IPR047675">
    <property type="entry name" value="Putative_zinc-bd"/>
</dbReference>
<dbReference type="KEGG" id="ngf:FRF71_10005"/>